<proteinExistence type="evidence at transcript level"/>
<reference evidence="1" key="1">
    <citation type="journal article" date="2015" name="PLoS ONE">
        <title>An Insight into the Sialome of the Lone Star Tick, Amblyomma americanum, with a Glimpse on Its Time Dependent Gene Expression.</title>
        <authorList>
            <person name="Karim S."/>
            <person name="Ribeiro J.M."/>
        </authorList>
    </citation>
    <scope>NUCLEOTIDE SEQUENCE</scope>
    <source>
        <tissue evidence="1">Salivary gland</tissue>
    </source>
</reference>
<organism evidence="1">
    <name type="scientific">Amblyomma americanum</name>
    <name type="common">Lone star tick</name>
    <dbReference type="NCBI Taxonomy" id="6943"/>
    <lineage>
        <taxon>Eukaryota</taxon>
        <taxon>Metazoa</taxon>
        <taxon>Ecdysozoa</taxon>
        <taxon>Arthropoda</taxon>
        <taxon>Chelicerata</taxon>
        <taxon>Arachnida</taxon>
        <taxon>Acari</taxon>
        <taxon>Parasitiformes</taxon>
        <taxon>Ixodida</taxon>
        <taxon>Ixodoidea</taxon>
        <taxon>Ixodidae</taxon>
        <taxon>Amblyomminae</taxon>
        <taxon>Amblyomma</taxon>
    </lineage>
</organism>
<name>A0A0C9SEM8_AMBAM</name>
<sequence>MSRPCFLSFFLPFSPVREVMSSSAGHCTRSDYPRVENACRRTDLWRHFLFFFFARSHLKAALSLCGGISQLRSATTRSYFALLFLWRRSASVYINIDELPA</sequence>
<protein>
    <submittedName>
        <fullName evidence="1">Uncharacterized protein</fullName>
    </submittedName>
</protein>
<accession>A0A0C9SEM8</accession>
<dbReference type="AlphaFoldDB" id="A0A0C9SEM8"/>
<dbReference type="EMBL" id="GBZX01001082">
    <property type="protein sequence ID" value="JAG91658.1"/>
    <property type="molecule type" value="mRNA"/>
</dbReference>
<evidence type="ECO:0000313" key="1">
    <source>
        <dbReference type="EMBL" id="JAG91658.1"/>
    </source>
</evidence>